<feature type="region of interest" description="Disordered" evidence="1">
    <location>
        <begin position="47"/>
        <end position="170"/>
    </location>
</feature>
<feature type="compositionally biased region" description="Basic residues" evidence="1">
    <location>
        <begin position="116"/>
        <end position="125"/>
    </location>
</feature>
<evidence type="ECO:0000256" key="1">
    <source>
        <dbReference type="SAM" id="MobiDB-lite"/>
    </source>
</evidence>
<keyword evidence="3" id="KW-1185">Reference proteome</keyword>
<comment type="caution">
    <text evidence="2">The sequence shown here is derived from an EMBL/GenBank/DDBJ whole genome shotgun (WGS) entry which is preliminary data.</text>
</comment>
<protein>
    <submittedName>
        <fullName evidence="2">Uncharacterized protein</fullName>
    </submittedName>
</protein>
<reference evidence="2 3" key="1">
    <citation type="journal article" date="2024" name="G3 (Bethesda)">
        <title>Genome assembly of Hibiscus sabdariffa L. provides insights into metabolisms of medicinal natural products.</title>
        <authorList>
            <person name="Kim T."/>
        </authorList>
    </citation>
    <scope>NUCLEOTIDE SEQUENCE [LARGE SCALE GENOMIC DNA]</scope>
    <source>
        <strain evidence="2">TK-2024</strain>
        <tissue evidence="2">Old leaves</tissue>
    </source>
</reference>
<evidence type="ECO:0000313" key="3">
    <source>
        <dbReference type="Proteomes" id="UP001472677"/>
    </source>
</evidence>
<evidence type="ECO:0000313" key="2">
    <source>
        <dbReference type="EMBL" id="KAK8562202.1"/>
    </source>
</evidence>
<proteinExistence type="predicted"/>
<accession>A0ABR2ELZ6</accession>
<sequence>MMEGDKDEKRDEVASRIYEVLLPHVVLNLPKFLDVLLPTFENVTASPEATQQNNQAGPQDVDPLNIMPAMEEKEHEFQPQVPSEPIQFEKTTTTGQELSTRVPSHLEKPEQISPHKGGRRKKARVGRVETPSTAKNVEGHSKTSGAPESYPEASPTPLRKRTTPSSPPPP</sequence>
<dbReference type="Proteomes" id="UP001472677">
    <property type="component" value="Unassembled WGS sequence"/>
</dbReference>
<organism evidence="2 3">
    <name type="scientific">Hibiscus sabdariffa</name>
    <name type="common">roselle</name>
    <dbReference type="NCBI Taxonomy" id="183260"/>
    <lineage>
        <taxon>Eukaryota</taxon>
        <taxon>Viridiplantae</taxon>
        <taxon>Streptophyta</taxon>
        <taxon>Embryophyta</taxon>
        <taxon>Tracheophyta</taxon>
        <taxon>Spermatophyta</taxon>
        <taxon>Magnoliopsida</taxon>
        <taxon>eudicotyledons</taxon>
        <taxon>Gunneridae</taxon>
        <taxon>Pentapetalae</taxon>
        <taxon>rosids</taxon>
        <taxon>malvids</taxon>
        <taxon>Malvales</taxon>
        <taxon>Malvaceae</taxon>
        <taxon>Malvoideae</taxon>
        <taxon>Hibiscus</taxon>
    </lineage>
</organism>
<feature type="compositionally biased region" description="Polar residues" evidence="1">
    <location>
        <begin position="47"/>
        <end position="57"/>
    </location>
</feature>
<dbReference type="EMBL" id="JBBPBM010000013">
    <property type="protein sequence ID" value="KAK8562202.1"/>
    <property type="molecule type" value="Genomic_DNA"/>
</dbReference>
<gene>
    <name evidence="2" type="ORF">V6N12_049249</name>
</gene>
<feature type="compositionally biased region" description="Polar residues" evidence="1">
    <location>
        <begin position="89"/>
        <end position="102"/>
    </location>
</feature>
<name>A0ABR2ELZ6_9ROSI</name>